<feature type="transmembrane region" description="Helical" evidence="1">
    <location>
        <begin position="35"/>
        <end position="56"/>
    </location>
</feature>
<comment type="caution">
    <text evidence="2">The sequence shown here is derived from an EMBL/GenBank/DDBJ whole genome shotgun (WGS) entry which is preliminary data.</text>
</comment>
<dbReference type="PANTHER" id="PTHR41983">
    <property type="entry name" value="SHORT-CHAIN FATTY ACID TRANSPORTER-RELATED"/>
    <property type="match status" value="1"/>
</dbReference>
<keyword evidence="1" id="KW-0812">Transmembrane</keyword>
<keyword evidence="3" id="KW-1185">Reference proteome</keyword>
<feature type="transmembrane region" description="Helical" evidence="1">
    <location>
        <begin position="283"/>
        <end position="303"/>
    </location>
</feature>
<organism evidence="2 3">
    <name type="scientific">Fusibacter bizertensis</name>
    <dbReference type="NCBI Taxonomy" id="1488331"/>
    <lineage>
        <taxon>Bacteria</taxon>
        <taxon>Bacillati</taxon>
        <taxon>Bacillota</taxon>
        <taxon>Clostridia</taxon>
        <taxon>Eubacteriales</taxon>
        <taxon>Eubacteriales Family XII. Incertae Sedis</taxon>
        <taxon>Fusibacter</taxon>
    </lineage>
</organism>
<feature type="transmembrane region" description="Helical" evidence="1">
    <location>
        <begin position="259"/>
        <end position="277"/>
    </location>
</feature>
<dbReference type="RefSeq" id="WP_281092597.1">
    <property type="nucleotide sequence ID" value="NZ_JARYZI010000001.1"/>
</dbReference>
<dbReference type="PANTHER" id="PTHR41983:SF2">
    <property type="entry name" value="SHORT-CHAIN FATTY ACID TRANSPORTER-RELATED"/>
    <property type="match status" value="1"/>
</dbReference>
<evidence type="ECO:0000313" key="2">
    <source>
        <dbReference type="EMBL" id="MDH8676798.1"/>
    </source>
</evidence>
<dbReference type="Proteomes" id="UP001158045">
    <property type="component" value="Unassembled WGS sequence"/>
</dbReference>
<evidence type="ECO:0000256" key="1">
    <source>
        <dbReference type="SAM" id="Phobius"/>
    </source>
</evidence>
<keyword evidence="1" id="KW-0472">Membrane</keyword>
<evidence type="ECO:0000313" key="3">
    <source>
        <dbReference type="Proteomes" id="UP001158045"/>
    </source>
</evidence>
<keyword evidence="1" id="KW-1133">Transmembrane helix</keyword>
<dbReference type="InterPro" id="IPR006160">
    <property type="entry name" value="SCFA_transpt_AtoE"/>
</dbReference>
<feature type="transmembrane region" description="Helical" evidence="1">
    <location>
        <begin position="68"/>
        <end position="89"/>
    </location>
</feature>
<feature type="transmembrane region" description="Helical" evidence="1">
    <location>
        <begin position="434"/>
        <end position="460"/>
    </location>
</feature>
<gene>
    <name evidence="2" type="ORF">QE109_01500</name>
</gene>
<dbReference type="EMBL" id="JARYZI010000001">
    <property type="protein sequence ID" value="MDH8676798.1"/>
    <property type="molecule type" value="Genomic_DNA"/>
</dbReference>
<feature type="transmembrane region" description="Helical" evidence="1">
    <location>
        <begin position="197"/>
        <end position="219"/>
    </location>
</feature>
<proteinExistence type="predicted"/>
<feature type="transmembrane region" description="Helical" evidence="1">
    <location>
        <begin position="101"/>
        <end position="121"/>
    </location>
</feature>
<accession>A0ABT6N8R5</accession>
<sequence>MSTNNNVKEKSKGSLLWRFSQRFNFAAENIIPDPLVFCLILTVILFISGVLFTAFSPVDMLNAWFKGIWSQIGFAFQMSFMVVTCSVAARSRQVKNFLSKVAKLAKSPIVAIILLMIFGYISSFMNWAFGTIATPVLAMLLSKNVKGLHFPILVAAGYSTMILGQCWGPSASVYALIASPDHFLVDQIGVITQDVSVYNPMNTILFFILALGTIGLTILSMPPKDQVIEFESFDDEVEVVEKKNTTKLSFADRMNGSRILMWLIGLGGLVVIVSTIMEKGFLGSLSLNFVIFIFLIANFFLYSTPTQFVNAYRNNMSLATDVMIQFPFYGGISGMMMDSGLGQEIVGAFTSIATADTLPLLSYYSASILNLFIPSQGGQFIVQGPILMEAAQQLNANVPHVINAFVFGDEATNLLQPLYVIPALAIVKMKLKDVWGYMAFIWLFWFIITTIGLLVLPAILG</sequence>
<protein>
    <submittedName>
        <fullName evidence="2">TIGR00366 family protein</fullName>
    </submittedName>
</protein>
<name>A0ABT6N8R5_9FIRM</name>
<reference evidence="2 3" key="1">
    <citation type="submission" date="2023-04" db="EMBL/GenBank/DDBJ databases">
        <title>Fusibacter bizertensis strain WBS, isolated from littoral bottom sediments of the Arctic seas - biochemical and genomic analysis.</title>
        <authorList>
            <person name="Brioukhanov A.L."/>
        </authorList>
    </citation>
    <scope>NUCLEOTIDE SEQUENCE [LARGE SCALE GENOMIC DNA]</scope>
    <source>
        <strain evidence="2 3">WBS</strain>
    </source>
</reference>
<dbReference type="Pfam" id="PF02667">
    <property type="entry name" value="SCFA_trans"/>
    <property type="match status" value="1"/>
</dbReference>